<protein>
    <submittedName>
        <fullName evidence="1">23S rRNA (Uracil-5-)-methyltransferase RumA</fullName>
    </submittedName>
</protein>
<dbReference type="GO" id="GO:0008168">
    <property type="term" value="F:methyltransferase activity"/>
    <property type="evidence" value="ECO:0007669"/>
    <property type="project" value="UniProtKB-KW"/>
</dbReference>
<keyword evidence="1" id="KW-0808">Transferase</keyword>
<dbReference type="KEGG" id="aot:AcetOri_orf00702"/>
<dbReference type="GO" id="GO:0032259">
    <property type="term" value="P:methylation"/>
    <property type="evidence" value="ECO:0007669"/>
    <property type="project" value="UniProtKB-KW"/>
</dbReference>
<name>A0A2Z5ZDS8_9PROT</name>
<keyword evidence="1" id="KW-0489">Methyltransferase</keyword>
<dbReference type="EMBL" id="AP018515">
    <property type="protein sequence ID" value="BBC78834.1"/>
    <property type="molecule type" value="Genomic_DNA"/>
</dbReference>
<proteinExistence type="predicted"/>
<dbReference type="AlphaFoldDB" id="A0A2Z5ZDS8"/>
<evidence type="ECO:0000313" key="1">
    <source>
        <dbReference type="EMBL" id="BBC78834.1"/>
    </source>
</evidence>
<reference evidence="1 2" key="1">
    <citation type="submission" date="2018-02" db="EMBL/GenBank/DDBJ databases">
        <title>Acetobacter orientalis genome.</title>
        <authorList>
            <person name="Nakashima N."/>
            <person name="Tamura T."/>
        </authorList>
    </citation>
    <scope>NUCLEOTIDE SEQUENCE [LARGE SCALE GENOMIC DNA]</scope>
    <source>
        <strain evidence="1 2">FAN1</strain>
    </source>
</reference>
<gene>
    <name evidence="1" type="ORF">AcetOrient_orf00702</name>
</gene>
<sequence>MEHKIRETFHNETVITAPARSGLHTELVVTFVNSDVG</sequence>
<accession>A0A2Z5ZDS8</accession>
<evidence type="ECO:0000313" key="2">
    <source>
        <dbReference type="Proteomes" id="UP000270034"/>
    </source>
</evidence>
<dbReference type="Proteomes" id="UP000270034">
    <property type="component" value="Chromosome"/>
</dbReference>
<organism evidence="1 2">
    <name type="scientific">Acetobacter orientalis</name>
    <dbReference type="NCBI Taxonomy" id="146474"/>
    <lineage>
        <taxon>Bacteria</taxon>
        <taxon>Pseudomonadati</taxon>
        <taxon>Pseudomonadota</taxon>
        <taxon>Alphaproteobacteria</taxon>
        <taxon>Acetobacterales</taxon>
        <taxon>Acetobacteraceae</taxon>
        <taxon>Acetobacter</taxon>
    </lineage>
</organism>